<comment type="caution">
    <text evidence="2">The sequence shown here is derived from an EMBL/GenBank/DDBJ whole genome shotgun (WGS) entry which is preliminary data.</text>
</comment>
<keyword evidence="1" id="KW-0472">Membrane</keyword>
<dbReference type="EMBL" id="CAXJIO010000012">
    <property type="protein sequence ID" value="CAL2102989.1"/>
    <property type="molecule type" value="Genomic_DNA"/>
</dbReference>
<keyword evidence="1" id="KW-0812">Transmembrane</keyword>
<proteinExistence type="predicted"/>
<gene>
    <name evidence="2" type="ORF">T190423A01A_30103</name>
</gene>
<organism evidence="2 3">
    <name type="scientific">Tenacibaculum polynesiense</name>
    <dbReference type="NCBI Taxonomy" id="3137857"/>
    <lineage>
        <taxon>Bacteria</taxon>
        <taxon>Pseudomonadati</taxon>
        <taxon>Bacteroidota</taxon>
        <taxon>Flavobacteriia</taxon>
        <taxon>Flavobacteriales</taxon>
        <taxon>Flavobacteriaceae</taxon>
        <taxon>Tenacibaculum</taxon>
    </lineage>
</organism>
<accession>A0ABM9PBN0</accession>
<sequence>MTLKYKLTIAFSVFIATYFVGLLDLYKKEYDKDQFTIQKIKTLLTKNCNCETVSINTYYKGIQFDSKGNFTTEKVEYTLNNCSYKSLNQEAQKINTVLKNNIENYKRFDCIELNFVSAQDHKSISINNGVVN</sequence>
<keyword evidence="1" id="KW-1133">Transmembrane helix</keyword>
<dbReference type="Proteomes" id="UP001497527">
    <property type="component" value="Unassembled WGS sequence"/>
</dbReference>
<feature type="transmembrane region" description="Helical" evidence="1">
    <location>
        <begin position="6"/>
        <end position="26"/>
    </location>
</feature>
<protein>
    <submittedName>
        <fullName evidence="2">Uncharacterized protein</fullName>
    </submittedName>
</protein>
<reference evidence="2 3" key="1">
    <citation type="submission" date="2024-05" db="EMBL/GenBank/DDBJ databases">
        <authorList>
            <person name="Duchaud E."/>
        </authorList>
    </citation>
    <scope>NUCLEOTIDE SEQUENCE [LARGE SCALE GENOMIC DNA]</scope>
    <source>
        <strain evidence="2">Ena-SAMPLE-TAB-13-05-2024-13:56:06:370-140308</strain>
    </source>
</reference>
<name>A0ABM9PBN0_9FLAO</name>
<keyword evidence="3" id="KW-1185">Reference proteome</keyword>
<evidence type="ECO:0000256" key="1">
    <source>
        <dbReference type="SAM" id="Phobius"/>
    </source>
</evidence>
<evidence type="ECO:0000313" key="2">
    <source>
        <dbReference type="EMBL" id="CAL2102989.1"/>
    </source>
</evidence>
<evidence type="ECO:0000313" key="3">
    <source>
        <dbReference type="Proteomes" id="UP001497527"/>
    </source>
</evidence>